<evidence type="ECO:0000313" key="2">
    <source>
        <dbReference type="EMBL" id="KAK8838512.1"/>
    </source>
</evidence>
<feature type="domain" description="Protein kinase" evidence="1">
    <location>
        <begin position="62"/>
        <end position="347"/>
    </location>
</feature>
<dbReference type="SUPFAM" id="SSF56112">
    <property type="entry name" value="Protein kinase-like (PK-like)"/>
    <property type="match status" value="1"/>
</dbReference>
<dbReference type="PANTHER" id="PTHR44167">
    <property type="entry name" value="OVARIAN-SPECIFIC SERINE/THREONINE-PROTEIN KINASE LOK-RELATED"/>
    <property type="match status" value="1"/>
</dbReference>
<dbReference type="Proteomes" id="UP001470230">
    <property type="component" value="Unassembled WGS sequence"/>
</dbReference>
<dbReference type="InterPro" id="IPR000719">
    <property type="entry name" value="Prot_kinase_dom"/>
</dbReference>
<gene>
    <name evidence="2" type="ORF">M9Y10_033140</name>
</gene>
<sequence length="351" mass="39620">MNFTDFPTPDFDCFDNLDDIDIYQDKNGKGSDKISFSAYSHSSSFLTEADLPILYEQGSIILDQSIPIKSGSNSNVYVGKSSTDGTKYALKVTNYIKRGRCEYEKRNLINSQCPYLLKAISFYELPATRKVVLQTEFCENGDIRNLMGSMIFWPEEIIWKLIHDISHALLELHRENWMHLDVSPTNILISNNCFKLSDFGTITKVGEFEVGKEGSGPYVSLEALNYPHSRIVNQQTDIFSLGVVLLEVASGKAAPRGGTPGYSPLRHDKLKLNFKKASTSSEKIQSLNGQQINFLVSKVNEQYNLEENVPKYECWCSPALVDLINRMLSSVPSQRPTSYEICQMPQVSQFD</sequence>
<accession>A0ABR2GY73</accession>
<name>A0ABR2GY73_9EUKA</name>
<proteinExistence type="predicted"/>
<protein>
    <recommendedName>
        <fullName evidence="1">Protein kinase domain-containing protein</fullName>
    </recommendedName>
</protein>
<dbReference type="Gene3D" id="1.10.510.10">
    <property type="entry name" value="Transferase(Phosphotransferase) domain 1"/>
    <property type="match status" value="1"/>
</dbReference>
<organism evidence="2 3">
    <name type="scientific">Tritrichomonas musculus</name>
    <dbReference type="NCBI Taxonomy" id="1915356"/>
    <lineage>
        <taxon>Eukaryota</taxon>
        <taxon>Metamonada</taxon>
        <taxon>Parabasalia</taxon>
        <taxon>Tritrichomonadida</taxon>
        <taxon>Tritrichomonadidae</taxon>
        <taxon>Tritrichomonas</taxon>
    </lineage>
</organism>
<dbReference type="EMBL" id="JAPFFF010000055">
    <property type="protein sequence ID" value="KAK8838512.1"/>
    <property type="molecule type" value="Genomic_DNA"/>
</dbReference>
<dbReference type="Pfam" id="PF00069">
    <property type="entry name" value="Pkinase"/>
    <property type="match status" value="1"/>
</dbReference>
<reference evidence="2 3" key="1">
    <citation type="submission" date="2024-04" db="EMBL/GenBank/DDBJ databases">
        <title>Tritrichomonas musculus Genome.</title>
        <authorList>
            <person name="Alves-Ferreira E."/>
            <person name="Grigg M."/>
            <person name="Lorenzi H."/>
            <person name="Galac M."/>
        </authorList>
    </citation>
    <scope>NUCLEOTIDE SEQUENCE [LARGE SCALE GENOMIC DNA]</scope>
    <source>
        <strain evidence="2 3">EAF2021</strain>
    </source>
</reference>
<dbReference type="CDD" id="cd00180">
    <property type="entry name" value="PKc"/>
    <property type="match status" value="1"/>
</dbReference>
<comment type="caution">
    <text evidence="2">The sequence shown here is derived from an EMBL/GenBank/DDBJ whole genome shotgun (WGS) entry which is preliminary data.</text>
</comment>
<evidence type="ECO:0000259" key="1">
    <source>
        <dbReference type="PROSITE" id="PS50011"/>
    </source>
</evidence>
<dbReference type="InterPro" id="IPR011009">
    <property type="entry name" value="Kinase-like_dom_sf"/>
</dbReference>
<evidence type="ECO:0000313" key="3">
    <source>
        <dbReference type="Proteomes" id="UP001470230"/>
    </source>
</evidence>
<dbReference type="PANTHER" id="PTHR44167:SF24">
    <property type="entry name" value="SERINE_THREONINE-PROTEIN KINASE CHK2"/>
    <property type="match status" value="1"/>
</dbReference>
<dbReference type="PROSITE" id="PS50011">
    <property type="entry name" value="PROTEIN_KINASE_DOM"/>
    <property type="match status" value="1"/>
</dbReference>
<keyword evidence="3" id="KW-1185">Reference proteome</keyword>